<name>A0A1V1NXR1_9BACT</name>
<accession>A0A1V1NXR1</accession>
<dbReference type="AlphaFoldDB" id="A0A1V1NXR1"/>
<organism evidence="1 2">
    <name type="scientific">Candidatus Magnetoglobus multicellularis str. Araruama</name>
    <dbReference type="NCBI Taxonomy" id="890399"/>
    <lineage>
        <taxon>Bacteria</taxon>
        <taxon>Pseudomonadati</taxon>
        <taxon>Thermodesulfobacteriota</taxon>
        <taxon>Desulfobacteria</taxon>
        <taxon>Desulfobacterales</taxon>
        <taxon>Desulfobacteraceae</taxon>
        <taxon>Candidatus Magnetoglobus</taxon>
    </lineage>
</organism>
<protein>
    <recommendedName>
        <fullName evidence="3">Transposase</fullName>
    </recommendedName>
</protein>
<evidence type="ECO:0008006" key="3">
    <source>
        <dbReference type="Google" id="ProtNLM"/>
    </source>
</evidence>
<proteinExistence type="predicted"/>
<comment type="caution">
    <text evidence="1">The sequence shown here is derived from an EMBL/GenBank/DDBJ whole genome shotgun (WGS) entry which is preliminary data.</text>
</comment>
<dbReference type="EMBL" id="ATBP01001442">
    <property type="protein sequence ID" value="ETR67325.1"/>
    <property type="molecule type" value="Genomic_DNA"/>
</dbReference>
<evidence type="ECO:0000313" key="2">
    <source>
        <dbReference type="Proteomes" id="UP000189670"/>
    </source>
</evidence>
<evidence type="ECO:0000313" key="1">
    <source>
        <dbReference type="EMBL" id="ETR67325.1"/>
    </source>
</evidence>
<gene>
    <name evidence="1" type="ORF">OMM_05196</name>
</gene>
<reference evidence="2" key="1">
    <citation type="submission" date="2012-11" db="EMBL/GenBank/DDBJ databases">
        <authorList>
            <person name="Lucero-Rivera Y.E."/>
            <person name="Tovar-Ramirez D."/>
        </authorList>
    </citation>
    <scope>NUCLEOTIDE SEQUENCE [LARGE SCALE GENOMIC DNA]</scope>
    <source>
        <strain evidence="2">Araruama</strain>
    </source>
</reference>
<dbReference type="Proteomes" id="UP000189670">
    <property type="component" value="Unassembled WGS sequence"/>
</dbReference>
<sequence length="264" mass="30266">MRFSFNQQPKLNQILISDVEIDFSSRDEIPQILIGLKHIFENQPLRDKIFDILLEAVPENINIDRGRRGMDMWTILVLGTVRLNCNWDYDKVHEIANNHLTLRKMLGHGLKMSGKAIDDGEKYALQTIKDNVSLLTPELLDRVNELVVKEGHKLLNKTDIKQKDNDIDQQGTDGNETKISEAENQLENTVDKTGAKSEEDDNQLHCKCDSYVLETDVHFPTDINLLYDAVRVMIKLIAALCGKLGVTEWRQSVYYIGKIKNYIV</sequence>